<dbReference type="EMBL" id="QFXE01000010">
    <property type="protein sequence ID" value="RDH86371.1"/>
    <property type="molecule type" value="Genomic_DNA"/>
</dbReference>
<dbReference type="Gene3D" id="2.40.10.180">
    <property type="entry name" value="Phage tail proteins"/>
    <property type="match status" value="1"/>
</dbReference>
<evidence type="ECO:0000313" key="2">
    <source>
        <dbReference type="Proteomes" id="UP000254771"/>
    </source>
</evidence>
<dbReference type="Proteomes" id="UP000254771">
    <property type="component" value="Unassembled WGS sequence"/>
</dbReference>
<organism evidence="1 2">
    <name type="scientific">endosymbiont of Escarpia spicata</name>
    <dbReference type="NCBI Taxonomy" id="2200908"/>
    <lineage>
        <taxon>Bacteria</taxon>
        <taxon>Pseudomonadati</taxon>
        <taxon>Pseudomonadota</taxon>
        <taxon>Gammaproteobacteria</taxon>
        <taxon>sulfur-oxidizing symbionts</taxon>
    </lineage>
</organism>
<dbReference type="InterPro" id="IPR053734">
    <property type="entry name" value="Phage_Head-Tail_Connect_sf"/>
</dbReference>
<sequence>MAWADSLSRVNASLFRSFGVSATYYPTPGEEQAVTIIENDDIELVGYSSFAADRRKYVQFKKTEVATPKRGQKIKFDGVVYEIGPTVNDDDGVVEVLVR</sequence>
<reference evidence="1 2" key="1">
    <citation type="journal article" date="2018" name="ISME J.">
        <title>Endosymbiont genomes yield clues of tubeworm success.</title>
        <authorList>
            <person name="Li Y."/>
            <person name="Liles M.R."/>
            <person name="Halanych K.M."/>
        </authorList>
    </citation>
    <scope>NUCLEOTIDE SEQUENCE [LARGE SCALE GENOMIC DNA]</scope>
    <source>
        <strain evidence="1">A1462</strain>
    </source>
</reference>
<protein>
    <submittedName>
        <fullName evidence="1">Uncharacterized protein</fullName>
    </submittedName>
</protein>
<dbReference type="InterPro" id="IPR008018">
    <property type="entry name" value="Phage_tail_attach_FII"/>
</dbReference>
<dbReference type="AlphaFoldDB" id="A0A370DN88"/>
<accession>A0A370DN88</accession>
<name>A0A370DN88_9GAMM</name>
<proteinExistence type="predicted"/>
<evidence type="ECO:0000313" key="1">
    <source>
        <dbReference type="EMBL" id="RDH86371.1"/>
    </source>
</evidence>
<dbReference type="Pfam" id="PF05354">
    <property type="entry name" value="Phage_attach"/>
    <property type="match status" value="1"/>
</dbReference>
<keyword evidence="2" id="KW-1185">Reference proteome</keyword>
<gene>
    <name evidence="1" type="ORF">DIZ78_09380</name>
</gene>
<comment type="caution">
    <text evidence="1">The sequence shown here is derived from an EMBL/GenBank/DDBJ whole genome shotgun (WGS) entry which is preliminary data.</text>
</comment>
<dbReference type="GO" id="GO:0019068">
    <property type="term" value="P:virion assembly"/>
    <property type="evidence" value="ECO:0007669"/>
    <property type="project" value="InterPro"/>
</dbReference>